<organism evidence="6 7">
    <name type="scientific">Pseudarthrobacter oxydans</name>
    <name type="common">Arthrobacter oxydans</name>
    <dbReference type="NCBI Taxonomy" id="1671"/>
    <lineage>
        <taxon>Bacteria</taxon>
        <taxon>Bacillati</taxon>
        <taxon>Actinomycetota</taxon>
        <taxon>Actinomycetes</taxon>
        <taxon>Micrococcales</taxon>
        <taxon>Micrococcaceae</taxon>
        <taxon>Pseudarthrobacter</taxon>
    </lineage>
</organism>
<evidence type="ECO:0000313" key="6">
    <source>
        <dbReference type="EMBL" id="MDR7163780.1"/>
    </source>
</evidence>
<protein>
    <submittedName>
        <fullName evidence="6">DNA-binding LacI/PurR family transcriptional regulator</fullName>
    </submittedName>
</protein>
<dbReference type="SMART" id="SM00354">
    <property type="entry name" value="HTH_LACI"/>
    <property type="match status" value="1"/>
</dbReference>
<dbReference type="CDD" id="cd01392">
    <property type="entry name" value="HTH_LacI"/>
    <property type="match status" value="1"/>
</dbReference>
<accession>A0AAW8NBU1</accession>
<sequence length="338" mass="35521">MKQTPLARSVTMEDVARDAGVSRALVSLVMRESPKVSPAKRAAVLQSAAALGYSPNRLASRLASHRTNTLGVLFLDLHNSVFADMYDGITEGIAGSGNQVMVAVGSADPGTELDALKNFVDLRADGVILAGYTGSAGELEAALRGTPAVVITREMEVDGVASVLTDDFRSGVLAVEHLHGLGHRRIAHVDISDWLPYTARREGYLHAMRQFGLEPMLVHSDMTERGGRAVMEAFLASGATLPTAIFAHNDLTAIGIMEALAIRGLAVPGDVAVMGCDNIEVAASPLIGLTSIDQHAGELGRVAAQVMLDRLAGSAGPAVTRKLEPVLMVRRSSDPSAV</sequence>
<dbReference type="RefSeq" id="WP_310112148.1">
    <property type="nucleotide sequence ID" value="NZ_JAVDTN010000007.1"/>
</dbReference>
<dbReference type="PROSITE" id="PS50932">
    <property type="entry name" value="HTH_LACI_2"/>
    <property type="match status" value="1"/>
</dbReference>
<gene>
    <name evidence="6" type="ORF">J2X12_001795</name>
</gene>
<keyword evidence="1" id="KW-0678">Repressor</keyword>
<reference evidence="6" key="1">
    <citation type="submission" date="2023-07" db="EMBL/GenBank/DDBJ databases">
        <title>Sorghum-associated microbial communities from plants grown in Nebraska, USA.</title>
        <authorList>
            <person name="Schachtman D."/>
        </authorList>
    </citation>
    <scope>NUCLEOTIDE SEQUENCE</scope>
    <source>
        <strain evidence="6">BE261</strain>
    </source>
</reference>
<dbReference type="GeneID" id="97422723"/>
<dbReference type="PANTHER" id="PTHR30146:SF148">
    <property type="entry name" value="HTH-TYPE TRANSCRIPTIONAL REPRESSOR PURR-RELATED"/>
    <property type="match status" value="1"/>
</dbReference>
<keyword evidence="2" id="KW-0805">Transcription regulation</keyword>
<dbReference type="Gene3D" id="3.40.50.2300">
    <property type="match status" value="2"/>
</dbReference>
<dbReference type="Pfam" id="PF00356">
    <property type="entry name" value="LacI"/>
    <property type="match status" value="1"/>
</dbReference>
<proteinExistence type="predicted"/>
<evidence type="ECO:0000256" key="3">
    <source>
        <dbReference type="ARBA" id="ARBA00023125"/>
    </source>
</evidence>
<evidence type="ECO:0000256" key="4">
    <source>
        <dbReference type="ARBA" id="ARBA00023163"/>
    </source>
</evidence>
<dbReference type="Proteomes" id="UP001262032">
    <property type="component" value="Unassembled WGS sequence"/>
</dbReference>
<dbReference type="InterPro" id="IPR010982">
    <property type="entry name" value="Lambda_DNA-bd_dom_sf"/>
</dbReference>
<dbReference type="InterPro" id="IPR000843">
    <property type="entry name" value="HTH_LacI"/>
</dbReference>
<name>A0AAW8NBU1_PSEOX</name>
<dbReference type="GO" id="GO:0003700">
    <property type="term" value="F:DNA-binding transcription factor activity"/>
    <property type="evidence" value="ECO:0007669"/>
    <property type="project" value="TreeGrafter"/>
</dbReference>
<dbReference type="SUPFAM" id="SSF47413">
    <property type="entry name" value="lambda repressor-like DNA-binding domains"/>
    <property type="match status" value="1"/>
</dbReference>
<keyword evidence="4" id="KW-0804">Transcription</keyword>
<dbReference type="Gene3D" id="1.10.260.40">
    <property type="entry name" value="lambda repressor-like DNA-binding domains"/>
    <property type="match status" value="1"/>
</dbReference>
<keyword evidence="3 6" id="KW-0238">DNA-binding</keyword>
<dbReference type="InterPro" id="IPR046335">
    <property type="entry name" value="LacI/GalR-like_sensor"/>
</dbReference>
<dbReference type="CDD" id="cd06267">
    <property type="entry name" value="PBP1_LacI_sugar_binding-like"/>
    <property type="match status" value="1"/>
</dbReference>
<feature type="domain" description="HTH lacI-type" evidence="5">
    <location>
        <begin position="10"/>
        <end position="64"/>
    </location>
</feature>
<dbReference type="GO" id="GO:0000976">
    <property type="term" value="F:transcription cis-regulatory region binding"/>
    <property type="evidence" value="ECO:0007669"/>
    <property type="project" value="TreeGrafter"/>
</dbReference>
<dbReference type="EMBL" id="JAVDWN010000005">
    <property type="protein sequence ID" value="MDR7163780.1"/>
    <property type="molecule type" value="Genomic_DNA"/>
</dbReference>
<dbReference type="PANTHER" id="PTHR30146">
    <property type="entry name" value="LACI-RELATED TRANSCRIPTIONAL REPRESSOR"/>
    <property type="match status" value="1"/>
</dbReference>
<evidence type="ECO:0000313" key="7">
    <source>
        <dbReference type="Proteomes" id="UP001262032"/>
    </source>
</evidence>
<dbReference type="AlphaFoldDB" id="A0AAW8NBU1"/>
<dbReference type="Pfam" id="PF13377">
    <property type="entry name" value="Peripla_BP_3"/>
    <property type="match status" value="1"/>
</dbReference>
<evidence type="ECO:0000256" key="1">
    <source>
        <dbReference type="ARBA" id="ARBA00022491"/>
    </source>
</evidence>
<evidence type="ECO:0000259" key="5">
    <source>
        <dbReference type="PROSITE" id="PS50932"/>
    </source>
</evidence>
<dbReference type="SUPFAM" id="SSF53822">
    <property type="entry name" value="Periplasmic binding protein-like I"/>
    <property type="match status" value="1"/>
</dbReference>
<dbReference type="InterPro" id="IPR028082">
    <property type="entry name" value="Peripla_BP_I"/>
</dbReference>
<evidence type="ECO:0000256" key="2">
    <source>
        <dbReference type="ARBA" id="ARBA00023015"/>
    </source>
</evidence>
<comment type="caution">
    <text evidence="6">The sequence shown here is derived from an EMBL/GenBank/DDBJ whole genome shotgun (WGS) entry which is preliminary data.</text>
</comment>